<dbReference type="EMBL" id="AMZH03002213">
    <property type="protein sequence ID" value="RRT76362.1"/>
    <property type="molecule type" value="Genomic_DNA"/>
</dbReference>
<reference evidence="1 2" key="1">
    <citation type="journal article" date="2014" name="Agronomy (Basel)">
        <title>A Draft Genome Sequence for Ensete ventricosum, the Drought-Tolerant Tree Against Hunger.</title>
        <authorList>
            <person name="Harrison J."/>
            <person name="Moore K.A."/>
            <person name="Paszkiewicz K."/>
            <person name="Jones T."/>
            <person name="Grant M."/>
            <person name="Ambacheew D."/>
            <person name="Muzemil S."/>
            <person name="Studholme D.J."/>
        </authorList>
    </citation>
    <scope>NUCLEOTIDE SEQUENCE [LARGE SCALE GENOMIC DNA]</scope>
</reference>
<protein>
    <submittedName>
        <fullName evidence="1">Uncharacterized protein</fullName>
    </submittedName>
</protein>
<evidence type="ECO:0000313" key="2">
    <source>
        <dbReference type="Proteomes" id="UP000287651"/>
    </source>
</evidence>
<proteinExistence type="predicted"/>
<dbReference type="AlphaFoldDB" id="A0A427AJP0"/>
<sequence length="50" mass="5137">MAEPSVCGSCTIAAQVFGRLTIAEPPWTTAKPPVPYFQGAFDGYTTSGGG</sequence>
<gene>
    <name evidence="1" type="ORF">B296_00006410</name>
</gene>
<dbReference type="Proteomes" id="UP000287651">
    <property type="component" value="Unassembled WGS sequence"/>
</dbReference>
<accession>A0A427AJP0</accession>
<evidence type="ECO:0000313" key="1">
    <source>
        <dbReference type="EMBL" id="RRT76362.1"/>
    </source>
</evidence>
<comment type="caution">
    <text evidence="1">The sequence shown here is derived from an EMBL/GenBank/DDBJ whole genome shotgun (WGS) entry which is preliminary data.</text>
</comment>
<name>A0A427AJP0_ENSVE</name>
<organism evidence="1 2">
    <name type="scientific">Ensete ventricosum</name>
    <name type="common">Abyssinian banana</name>
    <name type="synonym">Musa ensete</name>
    <dbReference type="NCBI Taxonomy" id="4639"/>
    <lineage>
        <taxon>Eukaryota</taxon>
        <taxon>Viridiplantae</taxon>
        <taxon>Streptophyta</taxon>
        <taxon>Embryophyta</taxon>
        <taxon>Tracheophyta</taxon>
        <taxon>Spermatophyta</taxon>
        <taxon>Magnoliopsida</taxon>
        <taxon>Liliopsida</taxon>
        <taxon>Zingiberales</taxon>
        <taxon>Musaceae</taxon>
        <taxon>Ensete</taxon>
    </lineage>
</organism>